<dbReference type="CDD" id="cd03801">
    <property type="entry name" value="GT4_PimA-like"/>
    <property type="match status" value="1"/>
</dbReference>
<reference evidence="3 4" key="1">
    <citation type="submission" date="2018-10" db="EMBL/GenBank/DDBJ databases">
        <title>Comparative analysis of microorganisms from saline springs in Andes Mountain Range, Colombia.</title>
        <authorList>
            <person name="Rubin E."/>
        </authorList>
    </citation>
    <scope>NUCLEOTIDE SEQUENCE [LARGE SCALE GENOMIC DNA]</scope>
    <source>
        <strain evidence="3 4">USBA GBX 843</strain>
    </source>
</reference>
<dbReference type="Pfam" id="PF13439">
    <property type="entry name" value="Glyco_transf_4"/>
    <property type="match status" value="1"/>
</dbReference>
<keyword evidence="3" id="KW-0328">Glycosyltransferase</keyword>
<dbReference type="PANTHER" id="PTHR45947">
    <property type="entry name" value="SULFOQUINOVOSYL TRANSFERASE SQD2"/>
    <property type="match status" value="1"/>
</dbReference>
<evidence type="ECO:0000313" key="4">
    <source>
        <dbReference type="Proteomes" id="UP000274786"/>
    </source>
</evidence>
<dbReference type="InterPro" id="IPR028098">
    <property type="entry name" value="Glyco_trans_4-like_N"/>
</dbReference>
<evidence type="ECO:0000259" key="2">
    <source>
        <dbReference type="Pfam" id="PF13439"/>
    </source>
</evidence>
<protein>
    <submittedName>
        <fullName evidence="3">Phosphatidylinositol alpha-1,6-mannosyltransferase</fullName>
    </submittedName>
</protein>
<proteinExistence type="predicted"/>
<dbReference type="GO" id="GO:0016758">
    <property type="term" value="F:hexosyltransferase activity"/>
    <property type="evidence" value="ECO:0007669"/>
    <property type="project" value="TreeGrafter"/>
</dbReference>
<dbReference type="Pfam" id="PF00534">
    <property type="entry name" value="Glycos_transf_1"/>
    <property type="match status" value="1"/>
</dbReference>
<dbReference type="Proteomes" id="UP000274786">
    <property type="component" value="Unassembled WGS sequence"/>
</dbReference>
<accession>A0A498CPC2</accession>
<dbReference type="PANTHER" id="PTHR45947:SF3">
    <property type="entry name" value="SULFOQUINOVOSYL TRANSFERASE SQD2"/>
    <property type="match status" value="1"/>
</dbReference>
<organism evidence="3 4">
    <name type="scientific">Stenotrophomonas rhizophila</name>
    <dbReference type="NCBI Taxonomy" id="216778"/>
    <lineage>
        <taxon>Bacteria</taxon>
        <taxon>Pseudomonadati</taxon>
        <taxon>Pseudomonadota</taxon>
        <taxon>Gammaproteobacteria</taxon>
        <taxon>Lysobacterales</taxon>
        <taxon>Lysobacteraceae</taxon>
        <taxon>Stenotrophomonas</taxon>
    </lineage>
</organism>
<evidence type="ECO:0000259" key="1">
    <source>
        <dbReference type="Pfam" id="PF00534"/>
    </source>
</evidence>
<feature type="domain" description="Glycosyltransferase subfamily 4-like N-terminal" evidence="2">
    <location>
        <begin position="23"/>
        <end position="171"/>
    </location>
</feature>
<dbReference type="Gene3D" id="3.40.50.2000">
    <property type="entry name" value="Glycogen Phosphorylase B"/>
    <property type="match status" value="2"/>
</dbReference>
<keyword evidence="3" id="KW-0808">Transferase</keyword>
<dbReference type="OrthoDB" id="4611853at2"/>
<dbReference type="InterPro" id="IPR001296">
    <property type="entry name" value="Glyco_trans_1"/>
</dbReference>
<comment type="caution">
    <text evidence="3">The sequence shown here is derived from an EMBL/GenBank/DDBJ whole genome shotgun (WGS) entry which is preliminary data.</text>
</comment>
<feature type="domain" description="Glycosyl transferase family 1" evidence="1">
    <location>
        <begin position="193"/>
        <end position="355"/>
    </location>
</feature>
<name>A0A498CPC2_9GAMM</name>
<dbReference type="SUPFAM" id="SSF53756">
    <property type="entry name" value="UDP-Glycosyltransferase/glycogen phosphorylase"/>
    <property type="match status" value="1"/>
</dbReference>
<evidence type="ECO:0000313" key="3">
    <source>
        <dbReference type="EMBL" id="RLK57054.1"/>
    </source>
</evidence>
<dbReference type="EMBL" id="RCDC01000004">
    <property type="protein sequence ID" value="RLK57054.1"/>
    <property type="molecule type" value="Genomic_DNA"/>
</dbReference>
<dbReference type="InterPro" id="IPR050194">
    <property type="entry name" value="Glycosyltransferase_grp1"/>
</dbReference>
<dbReference type="AlphaFoldDB" id="A0A498CPC2"/>
<gene>
    <name evidence="3" type="ORF">BCL79_1457</name>
</gene>
<sequence length="385" mass="41574">MKAERLQLRRLLLVTRNLPPLQGGMERLNWHLLQQLQRTFEVQAIGPHGAAALSPAGTKLREVPLRPLWRFIASAAWCTLIQSTDHRPATYLAGSGLTAPHAWMASRLFGGRCAAYLHGLDISVDHTAYRKLWLPVLRRLDLVIVNSRATAALAVEAGIDPARLHIVHPGTEIPRTSGTDRRSAEGIAFRRRHALGQGPLMLSVGRLTRRKGLLEFIRDELPTVLEAYPEAVLVVAGGVASHALGSEALTPAQLLANTPPAVRERVRFIGEVSDEELSISMFASLVHVFPVRSQRSDPEGFGMVAIEAAAHSLTTVAYASGGVADAVADGVSGILVEPGDSAGFANAVIQAIRNPLPAAPMRVFALQFSWDAFGARVRDLLGRLT</sequence>